<sequence length="114" mass="12811">MTDTTKMQTEKETKPSSARAQKADGRSWSGWYKLYNDTDYHVSIVRRNDDWTVMEQFVLAPGATSAQYEDAAVVRLRWAESGAATMITWDPDMSIHYNAGGTMTPNQVNNVSSL</sequence>
<evidence type="ECO:0000313" key="2">
    <source>
        <dbReference type="EMBL" id="BDT99442.1"/>
    </source>
</evidence>
<protein>
    <submittedName>
        <fullName evidence="2">Uncharacterized protein</fullName>
    </submittedName>
</protein>
<dbReference type="RefSeq" id="WP_281879585.1">
    <property type="nucleotide sequence ID" value="NZ_AP026976.1"/>
</dbReference>
<name>A0ABM8CWS1_9NOCA</name>
<proteinExistence type="predicted"/>
<feature type="region of interest" description="Disordered" evidence="1">
    <location>
        <begin position="1"/>
        <end position="25"/>
    </location>
</feature>
<organism evidence="2 3">
    <name type="scientific">Nocardia sputorum</name>
    <dbReference type="NCBI Taxonomy" id="2984338"/>
    <lineage>
        <taxon>Bacteria</taxon>
        <taxon>Bacillati</taxon>
        <taxon>Actinomycetota</taxon>
        <taxon>Actinomycetes</taxon>
        <taxon>Mycobacteriales</taxon>
        <taxon>Nocardiaceae</taxon>
        <taxon>Nocardia</taxon>
    </lineage>
</organism>
<evidence type="ECO:0000256" key="1">
    <source>
        <dbReference type="SAM" id="MobiDB-lite"/>
    </source>
</evidence>
<gene>
    <name evidence="2" type="ORF">IFM12276_24710</name>
</gene>
<dbReference type="Proteomes" id="UP001317870">
    <property type="component" value="Chromosome"/>
</dbReference>
<reference evidence="2 3" key="1">
    <citation type="submission" date="2022-11" db="EMBL/GenBank/DDBJ databases">
        <title>Genome Sequencing of Nocardia sp. ON39_IFM12276 and assembly.</title>
        <authorList>
            <person name="Shimojima M."/>
            <person name="Toyokawa M."/>
            <person name="Uesaka K."/>
        </authorList>
    </citation>
    <scope>NUCLEOTIDE SEQUENCE [LARGE SCALE GENOMIC DNA]</scope>
    <source>
        <strain evidence="2 3">IFM 12276</strain>
    </source>
</reference>
<evidence type="ECO:0000313" key="3">
    <source>
        <dbReference type="Proteomes" id="UP001317870"/>
    </source>
</evidence>
<accession>A0ABM8CWS1</accession>
<keyword evidence="3" id="KW-1185">Reference proteome</keyword>
<dbReference type="EMBL" id="AP026978">
    <property type="protein sequence ID" value="BDT99442.1"/>
    <property type="molecule type" value="Genomic_DNA"/>
</dbReference>